<protein>
    <submittedName>
        <fullName evidence="1">Uncharacterized protein</fullName>
    </submittedName>
</protein>
<dbReference type="Proteomes" id="UP001165060">
    <property type="component" value="Unassembled WGS sequence"/>
</dbReference>
<proteinExistence type="predicted"/>
<comment type="caution">
    <text evidence="1">The sequence shown here is derived from an EMBL/GenBank/DDBJ whole genome shotgun (WGS) entry which is preliminary data.</text>
</comment>
<keyword evidence="2" id="KW-1185">Reference proteome</keyword>
<sequence>MLGVGCFKGCPLLTSLPGLLEASLNKLPMKDIEECGLSIKIDFDFFKTNPKSFHSACAVARTQEIDTMIAAATVSMEELLGTPADGQKLSYLGPDVAGRLPLHFLCGNKNADVATVKEFVDALPQSMHAKDAAGKLASELAREAEAMSLTGEHGVIADVLAHLNAD</sequence>
<name>A0ABQ6M5H5_9STRA</name>
<evidence type="ECO:0000313" key="2">
    <source>
        <dbReference type="Proteomes" id="UP001165060"/>
    </source>
</evidence>
<reference evidence="1 2" key="1">
    <citation type="journal article" date="2023" name="Commun. Biol.">
        <title>Genome analysis of Parmales, the sister group of diatoms, reveals the evolutionary specialization of diatoms from phago-mixotrophs to photoautotrophs.</title>
        <authorList>
            <person name="Ban H."/>
            <person name="Sato S."/>
            <person name="Yoshikawa S."/>
            <person name="Yamada K."/>
            <person name="Nakamura Y."/>
            <person name="Ichinomiya M."/>
            <person name="Sato N."/>
            <person name="Blanc-Mathieu R."/>
            <person name="Endo H."/>
            <person name="Kuwata A."/>
            <person name="Ogata H."/>
        </authorList>
    </citation>
    <scope>NUCLEOTIDE SEQUENCE [LARGE SCALE GENOMIC DNA]</scope>
</reference>
<dbReference type="EMBL" id="BRYB01005052">
    <property type="protein sequence ID" value="GMI19847.1"/>
    <property type="molecule type" value="Genomic_DNA"/>
</dbReference>
<gene>
    <name evidence="1" type="ORF">TeGR_g12052</name>
</gene>
<accession>A0ABQ6M5H5</accession>
<evidence type="ECO:0000313" key="1">
    <source>
        <dbReference type="EMBL" id="GMI19847.1"/>
    </source>
</evidence>
<feature type="non-terminal residue" evidence="1">
    <location>
        <position position="166"/>
    </location>
</feature>
<organism evidence="1 2">
    <name type="scientific">Tetraparma gracilis</name>
    <dbReference type="NCBI Taxonomy" id="2962635"/>
    <lineage>
        <taxon>Eukaryota</taxon>
        <taxon>Sar</taxon>
        <taxon>Stramenopiles</taxon>
        <taxon>Ochrophyta</taxon>
        <taxon>Bolidophyceae</taxon>
        <taxon>Parmales</taxon>
        <taxon>Triparmaceae</taxon>
        <taxon>Tetraparma</taxon>
    </lineage>
</organism>